<protein>
    <recommendedName>
        <fullName evidence="5">Leucine-rich repeat domain-containing protein</fullName>
    </recommendedName>
</protein>
<name>A0A415G9W8_9FIRM</name>
<dbReference type="NCBIfam" id="TIGR02543">
    <property type="entry name" value="List_Bact_rpt"/>
    <property type="match status" value="1"/>
</dbReference>
<comment type="caution">
    <text evidence="3">The sequence shown here is derived from an EMBL/GenBank/DDBJ whole genome shotgun (WGS) entry which is preliminary data.</text>
</comment>
<dbReference type="Pfam" id="PF13306">
    <property type="entry name" value="LRR_5"/>
    <property type="match status" value="6"/>
</dbReference>
<dbReference type="Gene3D" id="2.60.40.4270">
    <property type="entry name" value="Listeria-Bacteroides repeat domain"/>
    <property type="match status" value="1"/>
</dbReference>
<keyword evidence="2" id="KW-0732">Signal</keyword>
<dbReference type="Gene3D" id="3.80.10.10">
    <property type="entry name" value="Ribonuclease Inhibitor"/>
    <property type="match status" value="5"/>
</dbReference>
<dbReference type="Pfam" id="PF09479">
    <property type="entry name" value="Flg_new"/>
    <property type="match status" value="1"/>
</dbReference>
<dbReference type="InterPro" id="IPR042229">
    <property type="entry name" value="Listeria/Bacterioides_rpt_sf"/>
</dbReference>
<dbReference type="PANTHER" id="PTHR45661:SF3">
    <property type="entry name" value="IG-LIKE DOMAIN-CONTAINING PROTEIN"/>
    <property type="match status" value="1"/>
</dbReference>
<dbReference type="Proteomes" id="UP000283497">
    <property type="component" value="Unassembled WGS sequence"/>
</dbReference>
<organism evidence="3 4">
    <name type="scientific">Anaerobutyricum hallii</name>
    <dbReference type="NCBI Taxonomy" id="39488"/>
    <lineage>
        <taxon>Bacteria</taxon>
        <taxon>Bacillati</taxon>
        <taxon>Bacillota</taxon>
        <taxon>Clostridia</taxon>
        <taxon>Lachnospirales</taxon>
        <taxon>Lachnospiraceae</taxon>
        <taxon>Anaerobutyricum</taxon>
    </lineage>
</organism>
<dbReference type="GO" id="GO:0030313">
    <property type="term" value="C:cell envelope"/>
    <property type="evidence" value="ECO:0007669"/>
    <property type="project" value="UniProtKB-SubCell"/>
</dbReference>
<dbReference type="InterPro" id="IPR026906">
    <property type="entry name" value="LRR_5"/>
</dbReference>
<dbReference type="InterPro" id="IPR053139">
    <property type="entry name" value="Surface_bspA-like"/>
</dbReference>
<reference evidence="3 4" key="1">
    <citation type="submission" date="2018-08" db="EMBL/GenBank/DDBJ databases">
        <title>A genome reference for cultivated species of the human gut microbiota.</title>
        <authorList>
            <person name="Zou Y."/>
            <person name="Xue W."/>
            <person name="Luo G."/>
        </authorList>
    </citation>
    <scope>NUCLEOTIDE SEQUENCE [LARGE SCALE GENOMIC DNA]</scope>
    <source>
        <strain evidence="3 4">AF45-14BH</strain>
    </source>
</reference>
<dbReference type="EMBL" id="QRNJ01000006">
    <property type="protein sequence ID" value="RHK41200.1"/>
    <property type="molecule type" value="Genomic_DNA"/>
</dbReference>
<evidence type="ECO:0000256" key="1">
    <source>
        <dbReference type="ARBA" id="ARBA00004196"/>
    </source>
</evidence>
<gene>
    <name evidence="3" type="ORF">DW068_02620</name>
</gene>
<feature type="chain" id="PRO_5019449390" description="Leucine-rich repeat domain-containing protein" evidence="2">
    <location>
        <begin position="29"/>
        <end position="1121"/>
    </location>
</feature>
<dbReference type="RefSeq" id="WP_118314026.1">
    <property type="nucleotide sequence ID" value="NZ_QRNJ01000006.1"/>
</dbReference>
<comment type="subcellular location">
    <subcellularLocation>
        <location evidence="1">Cell envelope</location>
    </subcellularLocation>
</comment>
<dbReference type="SUPFAM" id="SSF52058">
    <property type="entry name" value="L domain-like"/>
    <property type="match status" value="2"/>
</dbReference>
<evidence type="ECO:0000313" key="4">
    <source>
        <dbReference type="Proteomes" id="UP000283497"/>
    </source>
</evidence>
<accession>A0A415G9W8</accession>
<dbReference type="PANTHER" id="PTHR45661">
    <property type="entry name" value="SURFACE ANTIGEN"/>
    <property type="match status" value="1"/>
</dbReference>
<proteinExistence type="predicted"/>
<evidence type="ECO:0000313" key="3">
    <source>
        <dbReference type="EMBL" id="RHK41200.1"/>
    </source>
</evidence>
<feature type="signal peptide" evidence="2">
    <location>
        <begin position="1"/>
        <end position="28"/>
    </location>
</feature>
<evidence type="ECO:0008006" key="5">
    <source>
        <dbReference type="Google" id="ProtNLM"/>
    </source>
</evidence>
<dbReference type="InterPro" id="IPR032675">
    <property type="entry name" value="LRR_dom_sf"/>
</dbReference>
<dbReference type="AlphaFoldDB" id="A0A415G9W8"/>
<sequence>MKQKLMSSIGGCLLLAFLLLAFPIRGQAADSITVTDDDNGVKVQYELSQRRDSADTYSAAISFADEDAQPKELHIKSKVTDENGTSYAIRDIKSVAYKDSLESVKIAEGITSMAEGVWGKGYADSDTVTISFPSTLEDVEDGFLNWDKKPDSVIVPKWLSKMKPEKGVVYAGKVAVYVPKAENDASKVSEITFKDGCTQIAHKALFKNTDVTKVNIPASVKAIGGAAFAGCTKLSQVNFAADAQIEDLDWRAFYDCTALISIKIPDSVTRIGTETFSGCTSLATIDISKKSNLTQIEYGAFGYYPYKIDLKSLGDFSDINPSGTLKDGLGVKVKEIYLPKESIKNYKGGSAAGLFAGCTTLEKVTIGSSGDSKAELTKAELPYEMFAGCTNLTTVNMDKNVKTIGTAAFAECTGLKSIDLTEVKEVMSYAFTKAGLSEVTIPSSVEKIGAIAFGGCTSLETMTLESRWSGEDSESRRMVNILGNFSYAKGKYSYNMHTSSEQVNNPIRSNEEFREKYPGQTAIKTLIIKNDGEGTALDNSSAFAAHLVSLENVTLPEGMKTIPSGAFKQCFSLKKVVFPSSIETIGNNAFDSDVNLDIDFTKLTNLNSIGDYAFSIINANGGNSAEGDSYTKYKDEIKDGGIKNIILPESVKTIGSGAFFGQRNVKKIVIPESVTSIQGQAFQMIPALEELEVYASLDKVSGSSFNEVFWSNTRNDSTITGKLKKIILGENYSATGKIGSALFYGLDFDEIDIQMNNIQNLGSSMFMKNKKLKSFTVPKTVKVINQAAFYETTALKDITIPKNVQTIDVEAFRKSGLEKIWILNKDLVIKEPTIEDVTEEESASKTKVYIYNPKETVEDFIAIPKNVTIYGYAGSTAEAYAQKNGNKFVVINPENKVIFDSVGGSKVEEQTIECGEFAKKPAAPAKEGYTFKGWYTNKECTNAFDFDKDSIKEETTLYAKWEKNSSSKPETKPAIKKNAKVTSGKYIYKVTSVTKNQTGTIQICGFAKGKKAATIVIPSTITINGKKFKVTSIAPKAFLKNKTVKKVVIGNNVKVVGTKAFYNAKKLYTITIGKNVTTIKSQAFGKLPKLKKVVVRSKKLKKLKKIKKKIFKPVKHKFTIK</sequence>
<evidence type="ECO:0000256" key="2">
    <source>
        <dbReference type="SAM" id="SignalP"/>
    </source>
</evidence>
<dbReference type="InterPro" id="IPR013378">
    <property type="entry name" value="InlB-like_B-rpt"/>
</dbReference>